<dbReference type="KEGG" id="bsen:DP114_16920"/>
<feature type="transmembrane region" description="Helical" evidence="1">
    <location>
        <begin position="178"/>
        <end position="198"/>
    </location>
</feature>
<feature type="transmembrane region" description="Helical" evidence="1">
    <location>
        <begin position="145"/>
        <end position="166"/>
    </location>
</feature>
<dbReference type="GO" id="GO:0006508">
    <property type="term" value="P:proteolysis"/>
    <property type="evidence" value="ECO:0007669"/>
    <property type="project" value="UniProtKB-KW"/>
</dbReference>
<dbReference type="Proteomes" id="UP000503129">
    <property type="component" value="Chromosome"/>
</dbReference>
<keyword evidence="2" id="KW-0482">Metalloprotease</keyword>
<keyword evidence="2" id="KW-0378">Hydrolase</keyword>
<keyword evidence="1" id="KW-0472">Membrane</keyword>
<name>A0A856MFD1_9CYAN</name>
<dbReference type="RefSeq" id="WP_171976636.1">
    <property type="nucleotide sequence ID" value="NZ_CAWOXK010000001.1"/>
</dbReference>
<keyword evidence="1" id="KW-1133">Transmembrane helix</keyword>
<protein>
    <submittedName>
        <fullName evidence="2">PrsW family intramembrane metalloprotease</fullName>
    </submittedName>
</protein>
<reference evidence="2 3" key="1">
    <citation type="submission" date="2018-06" db="EMBL/GenBank/DDBJ databases">
        <title>Comparative genomics of Brasilonema spp. strains.</title>
        <authorList>
            <person name="Alvarenga D.O."/>
            <person name="Fiore M.F."/>
            <person name="Varani A.M."/>
        </authorList>
    </citation>
    <scope>NUCLEOTIDE SEQUENCE [LARGE SCALE GENOMIC DNA]</scope>
    <source>
        <strain evidence="2 3">CENA114</strain>
    </source>
</reference>
<gene>
    <name evidence="2" type="ORF">DP114_16920</name>
</gene>
<feature type="transmembrane region" description="Helical" evidence="1">
    <location>
        <begin position="5"/>
        <end position="24"/>
    </location>
</feature>
<feature type="transmembrane region" description="Helical" evidence="1">
    <location>
        <begin position="204"/>
        <end position="222"/>
    </location>
</feature>
<dbReference type="Pfam" id="PF13367">
    <property type="entry name" value="PrsW-protease"/>
    <property type="match status" value="1"/>
</dbReference>
<evidence type="ECO:0000256" key="1">
    <source>
        <dbReference type="SAM" id="Phobius"/>
    </source>
</evidence>
<keyword evidence="3" id="KW-1185">Reference proteome</keyword>
<feature type="transmembrane region" description="Helical" evidence="1">
    <location>
        <begin position="36"/>
        <end position="60"/>
    </location>
</feature>
<feature type="transmembrane region" description="Helical" evidence="1">
    <location>
        <begin position="114"/>
        <end position="133"/>
    </location>
</feature>
<proteinExistence type="predicted"/>
<keyword evidence="2" id="KW-0645">Protease</keyword>
<dbReference type="EMBL" id="CP030118">
    <property type="protein sequence ID" value="QDL09362.1"/>
    <property type="molecule type" value="Genomic_DNA"/>
</dbReference>
<dbReference type="AlphaFoldDB" id="A0A856MFD1"/>
<evidence type="ECO:0000313" key="3">
    <source>
        <dbReference type="Proteomes" id="UP000503129"/>
    </source>
</evidence>
<dbReference type="GO" id="GO:0008237">
    <property type="term" value="F:metallopeptidase activity"/>
    <property type="evidence" value="ECO:0007669"/>
    <property type="project" value="UniProtKB-KW"/>
</dbReference>
<sequence length="320" mass="36624">MLRSYMELLCAVIPPLLLLLYYYYRIPSAPSLMRLLFFFVLGAISGILALALEGVFETVANNVVDWERMQRVFPGVVVRQLIEVGPVEETCKLVAVIVPTYLFQPRYRFRPTSVFLFTIAVALGFTAQENWIYLSHDTAPIFERIISTPIHAMFSAPWGYVLAICISENISLYGYRQFLPAAWLNAVICHGLVNVLSMSDRYPIPLNLLNYGLFPFLLWMFWRLQQLLRRVQGELPIMLISGYTPKQRFQQRIKVLLALLLAGNALFGLFLLVKSLSLLNISQLFDRDVVSFILSRLLLNAGFGLVAWVIYTSLRRSARE</sequence>
<organism evidence="2 3">
    <name type="scientific">Brasilonema sennae CENA114</name>
    <dbReference type="NCBI Taxonomy" id="415709"/>
    <lineage>
        <taxon>Bacteria</taxon>
        <taxon>Bacillati</taxon>
        <taxon>Cyanobacteriota</taxon>
        <taxon>Cyanophyceae</taxon>
        <taxon>Nostocales</taxon>
        <taxon>Scytonemataceae</taxon>
        <taxon>Brasilonema</taxon>
        <taxon>Bromeliae group (in: Brasilonema)</taxon>
    </lineage>
</organism>
<evidence type="ECO:0000313" key="2">
    <source>
        <dbReference type="EMBL" id="QDL09362.1"/>
    </source>
</evidence>
<feature type="transmembrane region" description="Helical" evidence="1">
    <location>
        <begin position="255"/>
        <end position="273"/>
    </location>
</feature>
<feature type="transmembrane region" description="Helical" evidence="1">
    <location>
        <begin position="293"/>
        <end position="314"/>
    </location>
</feature>
<dbReference type="InterPro" id="IPR026898">
    <property type="entry name" value="PrsW"/>
</dbReference>
<accession>A0A856MFD1</accession>
<keyword evidence="1" id="KW-0812">Transmembrane</keyword>
<dbReference type="PANTHER" id="PTHR36844:SF1">
    <property type="entry name" value="PROTEASE PRSW"/>
    <property type="match status" value="1"/>
</dbReference>
<dbReference type="PANTHER" id="PTHR36844">
    <property type="entry name" value="PROTEASE PRSW"/>
    <property type="match status" value="1"/>
</dbReference>